<feature type="non-terminal residue" evidence="1">
    <location>
        <position position="1"/>
    </location>
</feature>
<dbReference type="EMBL" id="RWGY01000045">
    <property type="protein sequence ID" value="TVU07352.1"/>
    <property type="molecule type" value="Genomic_DNA"/>
</dbReference>
<keyword evidence="2" id="KW-1185">Reference proteome</keyword>
<organism evidence="1 2">
    <name type="scientific">Eragrostis curvula</name>
    <name type="common">weeping love grass</name>
    <dbReference type="NCBI Taxonomy" id="38414"/>
    <lineage>
        <taxon>Eukaryota</taxon>
        <taxon>Viridiplantae</taxon>
        <taxon>Streptophyta</taxon>
        <taxon>Embryophyta</taxon>
        <taxon>Tracheophyta</taxon>
        <taxon>Spermatophyta</taxon>
        <taxon>Magnoliopsida</taxon>
        <taxon>Liliopsida</taxon>
        <taxon>Poales</taxon>
        <taxon>Poaceae</taxon>
        <taxon>PACMAD clade</taxon>
        <taxon>Chloridoideae</taxon>
        <taxon>Eragrostideae</taxon>
        <taxon>Eragrostidinae</taxon>
        <taxon>Eragrostis</taxon>
    </lineage>
</organism>
<sequence>MVSSFGRLLFVHDSSNLSTVVAHVALRDDAAISDDITVTVGEAPSMRSWTVPVDILQIHNAVVPADEDEVPPVGPLCSVHALMVDLVNCLGLIKYKAYVPLCALLDPVGCRRRYDEAWCSTSGSVRRACSRIKSCNSSSNQDHLLMGGKDNMASGRQHRCQEHCLTCKGEDDEKTWWQMGRASYSSQSKVSSCRTFDLSDDSITRLTQWMTQGLANGPSVHLLSGAFLCGY</sequence>
<dbReference type="Gramene" id="TVU07352">
    <property type="protein sequence ID" value="TVU07352"/>
    <property type="gene ID" value="EJB05_47403"/>
</dbReference>
<accession>A0A5J9T7K9</accession>
<evidence type="ECO:0000313" key="1">
    <source>
        <dbReference type="EMBL" id="TVU07352.1"/>
    </source>
</evidence>
<protein>
    <submittedName>
        <fullName evidence="1">Uncharacterized protein</fullName>
    </submittedName>
</protein>
<comment type="caution">
    <text evidence="1">The sequence shown here is derived from an EMBL/GenBank/DDBJ whole genome shotgun (WGS) entry which is preliminary data.</text>
</comment>
<name>A0A5J9T7K9_9POAL</name>
<dbReference type="Proteomes" id="UP000324897">
    <property type="component" value="Unassembled WGS sequence"/>
</dbReference>
<reference evidence="1 2" key="1">
    <citation type="journal article" date="2019" name="Sci. Rep.">
        <title>A high-quality genome of Eragrostis curvula grass provides insights into Poaceae evolution and supports new strategies to enhance forage quality.</title>
        <authorList>
            <person name="Carballo J."/>
            <person name="Santos B.A.C.M."/>
            <person name="Zappacosta D."/>
            <person name="Garbus I."/>
            <person name="Selva J.P."/>
            <person name="Gallo C.A."/>
            <person name="Diaz A."/>
            <person name="Albertini E."/>
            <person name="Caccamo M."/>
            <person name="Echenique V."/>
        </authorList>
    </citation>
    <scope>NUCLEOTIDE SEQUENCE [LARGE SCALE GENOMIC DNA]</scope>
    <source>
        <strain evidence="2">cv. Victoria</strain>
        <tissue evidence="1">Leaf</tissue>
    </source>
</reference>
<gene>
    <name evidence="1" type="ORF">EJB05_47403</name>
</gene>
<dbReference type="AlphaFoldDB" id="A0A5J9T7K9"/>
<evidence type="ECO:0000313" key="2">
    <source>
        <dbReference type="Proteomes" id="UP000324897"/>
    </source>
</evidence>
<proteinExistence type="predicted"/>